<evidence type="ECO:0000313" key="3">
    <source>
        <dbReference type="EMBL" id="OHA67667.1"/>
    </source>
</evidence>
<dbReference type="AlphaFoldDB" id="A0A1G2R4L3"/>
<dbReference type="Proteomes" id="UP000178092">
    <property type="component" value="Unassembled WGS sequence"/>
</dbReference>
<organism evidence="3 4">
    <name type="scientific">Candidatus Wildermuthbacteria bacterium RIFCSPHIGHO2_02_FULL_45_25</name>
    <dbReference type="NCBI Taxonomy" id="1802450"/>
    <lineage>
        <taxon>Bacteria</taxon>
        <taxon>Candidatus Wildermuthiibacteriota</taxon>
    </lineage>
</organism>
<feature type="compositionally biased region" description="Polar residues" evidence="1">
    <location>
        <begin position="131"/>
        <end position="142"/>
    </location>
</feature>
<reference evidence="3 4" key="1">
    <citation type="journal article" date="2016" name="Nat. Commun.">
        <title>Thousands of microbial genomes shed light on interconnected biogeochemical processes in an aquifer system.</title>
        <authorList>
            <person name="Anantharaman K."/>
            <person name="Brown C.T."/>
            <person name="Hug L.A."/>
            <person name="Sharon I."/>
            <person name="Castelle C.J."/>
            <person name="Probst A.J."/>
            <person name="Thomas B.C."/>
            <person name="Singh A."/>
            <person name="Wilkins M.J."/>
            <person name="Karaoz U."/>
            <person name="Brodie E.L."/>
            <person name="Williams K.H."/>
            <person name="Hubbard S.S."/>
            <person name="Banfield J.F."/>
        </authorList>
    </citation>
    <scope>NUCLEOTIDE SEQUENCE [LARGE SCALE GENOMIC DNA]</scope>
</reference>
<accession>A0A1G2R4L3</accession>
<comment type="caution">
    <text evidence="3">The sequence shown here is derived from an EMBL/GenBank/DDBJ whole genome shotgun (WGS) entry which is preliminary data.</text>
</comment>
<feature type="region of interest" description="Disordered" evidence="1">
    <location>
        <begin position="108"/>
        <end position="142"/>
    </location>
</feature>
<keyword evidence="2" id="KW-1133">Transmembrane helix</keyword>
<evidence type="ECO:0000313" key="4">
    <source>
        <dbReference type="Proteomes" id="UP000178092"/>
    </source>
</evidence>
<dbReference type="EMBL" id="MHTV01000006">
    <property type="protein sequence ID" value="OHA67667.1"/>
    <property type="molecule type" value="Genomic_DNA"/>
</dbReference>
<evidence type="ECO:0000256" key="1">
    <source>
        <dbReference type="SAM" id="MobiDB-lite"/>
    </source>
</evidence>
<sequence length="142" mass="15974">MVSKKKEHSSIGKTLGIGTALVAAAAAGAYFLYGTSKGASQRKKLRGWAIKMKGEVIEQLEKLKEINEEAYHRAVETVAEKYRKMKSIDQMDVEQIVAEMKKHWRNVRREIEGGKRKKPSVKGKNERESKVQQSSSDTLPAE</sequence>
<keyword evidence="2" id="KW-0812">Transmembrane</keyword>
<feature type="transmembrane region" description="Helical" evidence="2">
    <location>
        <begin position="15"/>
        <end position="33"/>
    </location>
</feature>
<name>A0A1G2R4L3_9BACT</name>
<evidence type="ECO:0000256" key="2">
    <source>
        <dbReference type="SAM" id="Phobius"/>
    </source>
</evidence>
<protein>
    <submittedName>
        <fullName evidence="3">Uncharacterized protein</fullName>
    </submittedName>
</protein>
<keyword evidence="2" id="KW-0472">Membrane</keyword>
<proteinExistence type="predicted"/>
<gene>
    <name evidence="3" type="ORF">A3C04_01985</name>
</gene>